<dbReference type="EC" id="3.4.24.-" evidence="1"/>
<proteinExistence type="predicted"/>
<keyword evidence="1" id="KW-0132">Cell division</keyword>
<reference evidence="1 2" key="1">
    <citation type="submission" date="2016-04" db="EMBL/GenBank/DDBJ databases">
        <title>Draft genome sequence of Janthinobacterium psychrotolerans sp. nov., isolated from freshwater sediments in Denmark.</title>
        <authorList>
            <person name="Gong X."/>
            <person name="Skrivergaard S."/>
            <person name="Korsgaard B.S."/>
            <person name="Schreiber L."/>
            <person name="Marshall I.P."/>
            <person name="Finster K."/>
            <person name="Schramm A."/>
        </authorList>
    </citation>
    <scope>NUCLEOTIDE SEQUENCE [LARGE SCALE GENOMIC DNA]</scope>
    <source>
        <strain evidence="1 2">S3-2</strain>
    </source>
</reference>
<sequence length="194" mass="21028">MPFLYQLRLALRNTYVRLLLAACLLAGVGAALYLSNTVVQDSSPLLRSQNIGEITALPGQRARLEYLLLAKPLSETPRYLFKFKDAPAIHVVKVPATSHLSLEREVLLRHGLPYAIATDAYLASHKAALQDGDNGPMDEAGAFLQRHAVDIALALLLLCVLKFGIPGMGVSANVIAPGKLKGSLDDLICVFRRT</sequence>
<dbReference type="STRING" id="1747903.ASR47_10032"/>
<keyword evidence="1" id="KW-0131">Cell cycle</keyword>
<name>A0A1A7BV15_9BURK</name>
<dbReference type="Proteomes" id="UP000092713">
    <property type="component" value="Unassembled WGS sequence"/>
</dbReference>
<keyword evidence="2" id="KW-1185">Reference proteome</keyword>
<dbReference type="GO" id="GO:0051301">
    <property type="term" value="P:cell division"/>
    <property type="evidence" value="ECO:0007669"/>
    <property type="project" value="UniProtKB-KW"/>
</dbReference>
<accession>A0A1A7BV15</accession>
<comment type="caution">
    <text evidence="1">The sequence shown here is derived from an EMBL/GenBank/DDBJ whole genome shotgun (WGS) entry which is preliminary data.</text>
</comment>
<keyword evidence="1" id="KW-0378">Hydrolase</keyword>
<organism evidence="1 2">
    <name type="scientific">Janthinobacterium psychrotolerans</name>
    <dbReference type="NCBI Taxonomy" id="1747903"/>
    <lineage>
        <taxon>Bacteria</taxon>
        <taxon>Pseudomonadati</taxon>
        <taxon>Pseudomonadota</taxon>
        <taxon>Betaproteobacteria</taxon>
        <taxon>Burkholderiales</taxon>
        <taxon>Oxalobacteraceae</taxon>
        <taxon>Janthinobacterium</taxon>
    </lineage>
</organism>
<gene>
    <name evidence="1" type="ORF">ASR47_10032</name>
</gene>
<keyword evidence="1" id="KW-0645">Protease</keyword>
<evidence type="ECO:0000313" key="2">
    <source>
        <dbReference type="Proteomes" id="UP000092713"/>
    </source>
</evidence>
<evidence type="ECO:0000313" key="1">
    <source>
        <dbReference type="EMBL" id="OBV37342.1"/>
    </source>
</evidence>
<dbReference type="EMBL" id="LOCQ01000060">
    <property type="protein sequence ID" value="OBV37342.1"/>
    <property type="molecule type" value="Genomic_DNA"/>
</dbReference>
<dbReference type="GO" id="GO:0006508">
    <property type="term" value="P:proteolysis"/>
    <property type="evidence" value="ECO:0007669"/>
    <property type="project" value="UniProtKB-KW"/>
</dbReference>
<dbReference type="AlphaFoldDB" id="A0A1A7BV15"/>
<dbReference type="GO" id="GO:0008233">
    <property type="term" value="F:peptidase activity"/>
    <property type="evidence" value="ECO:0007669"/>
    <property type="project" value="UniProtKB-KW"/>
</dbReference>
<protein>
    <submittedName>
        <fullName evidence="1">Cell division protease FtsH</fullName>
        <ecNumber evidence="1">3.4.24.-</ecNumber>
    </submittedName>
</protein>